<evidence type="ECO:0000313" key="3">
    <source>
        <dbReference type="Proteomes" id="UP001321453"/>
    </source>
</evidence>
<evidence type="ECO:0008006" key="4">
    <source>
        <dbReference type="Google" id="ProtNLM"/>
    </source>
</evidence>
<keyword evidence="1" id="KW-1133">Transmembrane helix</keyword>
<dbReference type="EMBL" id="JAUCGR010000001">
    <property type="protein sequence ID" value="MDM7830225.1"/>
    <property type="molecule type" value="Genomic_DNA"/>
</dbReference>
<sequence length="205" mass="21761">MTRERAPWLVPFATVGGMFAASTALWIGTAPRAERAQTCLHAAMWLAGHVLLVGSVMLGLSRGHEGRIRRVRARRPGWDAVAAWADQSLPGAVAAAGGERSVPPGRVAPLVLTWCTGEVELWDGGRRPSRLLRVGWEAVAAVQVVDARVGDLGARGLAIGLRSGVTLVVCPRGRRGGGLAPAGDEELDILLEHLRARIPARRSRG</sequence>
<dbReference type="Proteomes" id="UP001321453">
    <property type="component" value="Unassembled WGS sequence"/>
</dbReference>
<reference evidence="2 3" key="1">
    <citation type="submission" date="2023-06" db="EMBL/GenBank/DDBJ databases">
        <title>Cellulomonas sp. MW9 Whole genome sequence.</title>
        <authorList>
            <person name="Park S."/>
        </authorList>
    </citation>
    <scope>NUCLEOTIDE SEQUENCE [LARGE SCALE GENOMIC DNA]</scope>
    <source>
        <strain evidence="2 3">MW9</strain>
    </source>
</reference>
<feature type="transmembrane region" description="Helical" evidence="1">
    <location>
        <begin position="7"/>
        <end position="28"/>
    </location>
</feature>
<keyword evidence="3" id="KW-1185">Reference proteome</keyword>
<proteinExistence type="predicted"/>
<feature type="transmembrane region" description="Helical" evidence="1">
    <location>
        <begin position="40"/>
        <end position="60"/>
    </location>
</feature>
<gene>
    <name evidence="2" type="ORF">QRT05_02675</name>
</gene>
<organism evidence="2 3">
    <name type="scientific">Cellulomonas edaphi</name>
    <dbReference type="NCBI Taxonomy" id="3053468"/>
    <lineage>
        <taxon>Bacteria</taxon>
        <taxon>Bacillati</taxon>
        <taxon>Actinomycetota</taxon>
        <taxon>Actinomycetes</taxon>
        <taxon>Micrococcales</taxon>
        <taxon>Cellulomonadaceae</taxon>
        <taxon>Cellulomonas</taxon>
    </lineage>
</organism>
<accession>A0ABT7S3M7</accession>
<keyword evidence="1" id="KW-0812">Transmembrane</keyword>
<name>A0ABT7S3M7_9CELL</name>
<dbReference type="RefSeq" id="WP_289445022.1">
    <property type="nucleotide sequence ID" value="NZ_JAUCGR010000001.1"/>
</dbReference>
<comment type="caution">
    <text evidence="2">The sequence shown here is derived from an EMBL/GenBank/DDBJ whole genome shotgun (WGS) entry which is preliminary data.</text>
</comment>
<protein>
    <recommendedName>
        <fullName evidence="4">PH domain-containing protein</fullName>
    </recommendedName>
</protein>
<evidence type="ECO:0000256" key="1">
    <source>
        <dbReference type="SAM" id="Phobius"/>
    </source>
</evidence>
<evidence type="ECO:0000313" key="2">
    <source>
        <dbReference type="EMBL" id="MDM7830225.1"/>
    </source>
</evidence>
<keyword evidence="1" id="KW-0472">Membrane</keyword>